<dbReference type="EMBL" id="SSTE01019034">
    <property type="protein sequence ID" value="KAA0037165.1"/>
    <property type="molecule type" value="Genomic_DNA"/>
</dbReference>
<dbReference type="GO" id="GO:0008168">
    <property type="term" value="F:methyltransferase activity"/>
    <property type="evidence" value="ECO:0007669"/>
    <property type="project" value="UniProtKB-KW"/>
</dbReference>
<dbReference type="GO" id="GO:0032259">
    <property type="term" value="P:methylation"/>
    <property type="evidence" value="ECO:0007669"/>
    <property type="project" value="UniProtKB-KW"/>
</dbReference>
<accession>A0A5A7T6R2</accession>
<evidence type="ECO:0000313" key="1">
    <source>
        <dbReference type="EMBL" id="KAA0037165.1"/>
    </source>
</evidence>
<evidence type="ECO:0000313" key="2">
    <source>
        <dbReference type="EMBL" id="TYK13907.1"/>
    </source>
</evidence>
<evidence type="ECO:0000313" key="4">
    <source>
        <dbReference type="Proteomes" id="UP000321947"/>
    </source>
</evidence>
<keyword evidence="2" id="KW-0808">Transferase</keyword>
<proteinExistence type="predicted"/>
<sequence>MEHKRIEEKLEEFDQEIAEIQLEFHKLPTIEEKLLSMMKSIERLEIQGNKQQQLLLKYVEGIMKKRSTLLRGMEESLSKEQSIERIVKGGGAMMKGIKIDEKTTTVEEYKNSNDLIKIKVGIDSYLCLFGAGRFKNIGMLCDDFRLLAEVNGSYWSQEFCEAEEEKFFFKLEEQIAGNCW</sequence>
<reference evidence="3 4" key="1">
    <citation type="submission" date="2019-08" db="EMBL/GenBank/DDBJ databases">
        <title>Draft genome sequences of two oriental melons (Cucumis melo L. var makuwa).</title>
        <authorList>
            <person name="Kwon S.-Y."/>
        </authorList>
    </citation>
    <scope>NUCLEOTIDE SEQUENCE [LARGE SCALE GENOMIC DNA]</scope>
    <source>
        <strain evidence="4">cv. Chang Bougi</strain>
        <strain evidence="3">cv. SW 3</strain>
        <tissue evidence="1">Leaf</tissue>
    </source>
</reference>
<gene>
    <name evidence="2" type="ORF">E5676_scaffold832G001010</name>
    <name evidence="1" type="ORF">E6C27_scaffold379G00740</name>
</gene>
<dbReference type="Proteomes" id="UP000321947">
    <property type="component" value="Unassembled WGS sequence"/>
</dbReference>
<dbReference type="Proteomes" id="UP000321393">
    <property type="component" value="Unassembled WGS sequence"/>
</dbReference>
<comment type="caution">
    <text evidence="1">The sequence shown here is derived from an EMBL/GenBank/DDBJ whole genome shotgun (WGS) entry which is preliminary data.</text>
</comment>
<name>A0A5A7T6R2_CUCMM</name>
<dbReference type="EMBL" id="SSTD01009720">
    <property type="protein sequence ID" value="TYK13907.1"/>
    <property type="molecule type" value="Genomic_DNA"/>
</dbReference>
<protein>
    <submittedName>
        <fullName evidence="1">Histone-lysine N-methyltransferase ASHR1 isoform X1</fullName>
    </submittedName>
</protein>
<dbReference type="AlphaFoldDB" id="A0A5A7T6R2"/>
<organism evidence="1 3">
    <name type="scientific">Cucumis melo var. makuwa</name>
    <name type="common">Oriental melon</name>
    <dbReference type="NCBI Taxonomy" id="1194695"/>
    <lineage>
        <taxon>Eukaryota</taxon>
        <taxon>Viridiplantae</taxon>
        <taxon>Streptophyta</taxon>
        <taxon>Embryophyta</taxon>
        <taxon>Tracheophyta</taxon>
        <taxon>Spermatophyta</taxon>
        <taxon>Magnoliopsida</taxon>
        <taxon>eudicotyledons</taxon>
        <taxon>Gunneridae</taxon>
        <taxon>Pentapetalae</taxon>
        <taxon>rosids</taxon>
        <taxon>fabids</taxon>
        <taxon>Cucurbitales</taxon>
        <taxon>Cucurbitaceae</taxon>
        <taxon>Benincaseae</taxon>
        <taxon>Cucumis</taxon>
    </lineage>
</organism>
<keyword evidence="2" id="KW-0489">Methyltransferase</keyword>
<evidence type="ECO:0000313" key="3">
    <source>
        <dbReference type="Proteomes" id="UP000321393"/>
    </source>
</evidence>